<evidence type="ECO:0000256" key="6">
    <source>
        <dbReference type="ARBA" id="ARBA00022490"/>
    </source>
</evidence>
<feature type="transmembrane region" description="Helical" evidence="14">
    <location>
        <begin position="674"/>
        <end position="695"/>
    </location>
</feature>
<dbReference type="EMBL" id="CAJNOL010004027">
    <property type="protein sequence ID" value="CAF1579390.1"/>
    <property type="molecule type" value="Genomic_DNA"/>
</dbReference>
<accession>A0A813NB40</accession>
<feature type="region of interest" description="Disordered" evidence="13">
    <location>
        <begin position="794"/>
        <end position="833"/>
    </location>
</feature>
<feature type="compositionally biased region" description="Basic and acidic residues" evidence="13">
    <location>
        <begin position="60"/>
        <end position="75"/>
    </location>
</feature>
<evidence type="ECO:0000256" key="5">
    <source>
        <dbReference type="ARBA" id="ARBA00022475"/>
    </source>
</evidence>
<dbReference type="Proteomes" id="UP000663870">
    <property type="component" value="Unassembled WGS sequence"/>
</dbReference>
<evidence type="ECO:0000313" key="17">
    <source>
        <dbReference type="EMBL" id="CAF1579390.1"/>
    </source>
</evidence>
<feature type="transmembrane region" description="Helical" evidence="14">
    <location>
        <begin position="370"/>
        <end position="397"/>
    </location>
</feature>
<name>A0A813NB40_9BILA</name>
<evidence type="ECO:0000313" key="18">
    <source>
        <dbReference type="Proteomes" id="UP000663854"/>
    </source>
</evidence>
<feature type="transmembrane region" description="Helical" evidence="14">
    <location>
        <begin position="716"/>
        <end position="733"/>
    </location>
</feature>
<dbReference type="Proteomes" id="UP000663854">
    <property type="component" value="Unassembled WGS sequence"/>
</dbReference>
<sequence length="1289" mass="147648">MTEQLSKHNNIYSSYSSVHDMIRKFNILGKVNDSAFVPIQLQHNTHLLSSPSSTHRSTMSKHDSNLNEIEQKKKSSNEILTLPKISTTSVHFQSNLQQKSISNLSNSDINKKNTELTSVSVDTSPTVIYKELQSPVNNSQSNSRHNSFDDIELRLIETIDTRKQIIDNHNNIQYSSSFIENYEVNDIQQQPIDMSSSPGLPPPPPPPVFALPHVQQESTYHPKRTLKLSNFLLEIGVLITIFIVCMVLVLAIRQDQVNLRITKQVVYTYIYFVSIIWMIWCTFDIIKFRQQWMELTSSVHDQEEYMHIVEHYPHRISYFPDMYNTSGLFMRIGAGLLCMCSLILNVIQLVKTIEIIRTGSKQNELLLINYSQSVFITKLITFIFRFLFHCVQFIFLFRYGNIVIDRYHLMAKIGLIHIIIANFCTWFEAIVIETLDELRKHSNSIKSENIPMIFNTTKINKTISSKSDERASISCISFGMINCLKEISADVSINRSFSNSLHNTTTNSLKLIEKIESIMSVYLYPCFIEYSLICVTVFYIMWRNVGKNENRSFLHFGDRHIFTVDCSRASHGLLLGGIIFILTILTLIPVYILNSTLTILITHITELILLVVSLLIVCISFSYTTKLYYDRQAHVDVFDQILILVTTVGDFAYSFFGLFASIFIESYRIQFSRFIAIVIGFLSILQTFLQSGFILDTLKRRLITKSEIRKKPGRELITALLLINLAIWMHDSLSANKVKLNPIQTEYYNSRTWSLVQAFTSPLSIFYRFHSSYISFYSKLFYKIISGIMATSNKKSSTSHDVSTDTDDSDCAKNCSDSNNNSESSSSSKYRGTKRINNKIKPCLVQKTSTSDEELQLHETNQIKLSSTHMGRSNEQPTHGILKVPSGSTSPELQVPNHPIKPLKIKNKSKSSSPTSTNDHSSNINGAPIHQNHRNRHRTIDDNRSSPNKIQTNKKTQEQTIVSTSTTTNNSDRITIVVDETRFVIDPQLFRAHPNTMLGRMFSTSWETSLIPNERGEYEIANGISATIFRSLLDFYNIGTIRCPPSVSIQDLREACDYFLIPFDQLTIQCQDLCGLLHELSNDGAKKQFEMFLENDIFPVLVESAQRGDRECQIVILCDDDLIEWDDDYPPQLCQEEDKAQIIRSTAMYRFFKYIENREVAKLVLKDRGLKKIRMGIEGYPTHKEKVRCRPRARPEAIYSYIQRPFLRMSWEKEEARSRHVDFQCVRSRSVNSLIDANDDQNSGNALLFPFLEIAQNQIIPPPPSPRELFPALAPFSSSGLLGDTSLTD</sequence>
<dbReference type="Pfam" id="PF03189">
    <property type="entry name" value="Otopetrin"/>
    <property type="match status" value="1"/>
</dbReference>
<evidence type="ECO:0000313" key="16">
    <source>
        <dbReference type="EMBL" id="CAF0736602.1"/>
    </source>
</evidence>
<feature type="compositionally biased region" description="Low complexity" evidence="13">
    <location>
        <begin position="47"/>
        <end position="57"/>
    </location>
</feature>
<dbReference type="GO" id="GO:0015252">
    <property type="term" value="F:proton channel activity"/>
    <property type="evidence" value="ECO:0007669"/>
    <property type="project" value="InterPro"/>
</dbReference>
<feature type="transmembrane region" description="Helical" evidence="14">
    <location>
        <begin position="573"/>
        <end position="593"/>
    </location>
</feature>
<keyword evidence="4" id="KW-0813">Transport</keyword>
<feature type="compositionally biased region" description="Polar residues" evidence="13">
    <location>
        <begin position="945"/>
        <end position="962"/>
    </location>
</feature>
<keyword evidence="10" id="KW-0406">Ion transport</keyword>
<evidence type="ECO:0000256" key="2">
    <source>
        <dbReference type="ARBA" id="ARBA00004651"/>
    </source>
</evidence>
<dbReference type="InterPro" id="IPR039886">
    <property type="entry name" value="BTBD10/KCTD20"/>
</dbReference>
<evidence type="ECO:0000256" key="3">
    <source>
        <dbReference type="ARBA" id="ARBA00006513"/>
    </source>
</evidence>
<evidence type="ECO:0000256" key="9">
    <source>
        <dbReference type="ARBA" id="ARBA00022989"/>
    </source>
</evidence>
<keyword evidence="12" id="KW-0407">Ion channel</keyword>
<evidence type="ECO:0000256" key="1">
    <source>
        <dbReference type="ARBA" id="ARBA00004496"/>
    </source>
</evidence>
<protein>
    <recommendedName>
        <fullName evidence="15">BTB domain-containing protein</fullName>
    </recommendedName>
</protein>
<reference evidence="16" key="1">
    <citation type="submission" date="2021-02" db="EMBL/GenBank/DDBJ databases">
        <authorList>
            <person name="Nowell W R."/>
        </authorList>
    </citation>
    <scope>NUCLEOTIDE SEQUENCE</scope>
</reference>
<keyword evidence="8" id="KW-0375">Hydrogen ion transport</keyword>
<evidence type="ECO:0000256" key="12">
    <source>
        <dbReference type="ARBA" id="ARBA00023303"/>
    </source>
</evidence>
<dbReference type="GO" id="GO:0005737">
    <property type="term" value="C:cytoplasm"/>
    <property type="evidence" value="ECO:0007669"/>
    <property type="project" value="UniProtKB-SubCell"/>
</dbReference>
<keyword evidence="9 14" id="KW-1133">Transmembrane helix</keyword>
<keyword evidence="6" id="KW-0963">Cytoplasm</keyword>
<evidence type="ECO:0000259" key="15">
    <source>
        <dbReference type="SMART" id="SM00225"/>
    </source>
</evidence>
<feature type="transmembrane region" description="Helical" evidence="14">
    <location>
        <begin position="264"/>
        <end position="283"/>
    </location>
</feature>
<feature type="transmembrane region" description="Helical" evidence="14">
    <location>
        <begin position="641"/>
        <end position="662"/>
    </location>
</feature>
<evidence type="ECO:0000256" key="7">
    <source>
        <dbReference type="ARBA" id="ARBA00022692"/>
    </source>
</evidence>
<dbReference type="SMART" id="SM00225">
    <property type="entry name" value="BTB"/>
    <property type="match status" value="1"/>
</dbReference>
<dbReference type="EMBL" id="CAJNOH010000006">
    <property type="protein sequence ID" value="CAF0736602.1"/>
    <property type="molecule type" value="Genomic_DNA"/>
</dbReference>
<dbReference type="Pfam" id="PF16017">
    <property type="entry name" value="BTB_3"/>
    <property type="match status" value="1"/>
</dbReference>
<feature type="domain" description="BTB" evidence="15">
    <location>
        <begin position="972"/>
        <end position="1076"/>
    </location>
</feature>
<feature type="region of interest" description="Disordered" evidence="13">
    <location>
        <begin position="862"/>
        <end position="966"/>
    </location>
</feature>
<keyword evidence="19" id="KW-1185">Reference proteome</keyword>
<dbReference type="PANTHER" id="PTHR21637">
    <property type="entry name" value="BTB/POZ DOMAIN-CONTAINING PROTEIN 10-RELATED"/>
    <property type="match status" value="1"/>
</dbReference>
<feature type="region of interest" description="Disordered" evidence="13">
    <location>
        <begin position="47"/>
        <end position="75"/>
    </location>
</feature>
<keyword evidence="5" id="KW-1003">Cell membrane</keyword>
<evidence type="ECO:0000256" key="13">
    <source>
        <dbReference type="SAM" id="MobiDB-lite"/>
    </source>
</evidence>
<comment type="subcellular location">
    <subcellularLocation>
        <location evidence="2">Cell membrane</location>
        <topology evidence="2">Multi-pass membrane protein</topology>
    </subcellularLocation>
    <subcellularLocation>
        <location evidence="1">Cytoplasm</location>
    </subcellularLocation>
</comment>
<dbReference type="GO" id="GO:0005886">
    <property type="term" value="C:plasma membrane"/>
    <property type="evidence" value="ECO:0007669"/>
    <property type="project" value="UniProtKB-SubCell"/>
</dbReference>
<evidence type="ECO:0000256" key="11">
    <source>
        <dbReference type="ARBA" id="ARBA00023136"/>
    </source>
</evidence>
<dbReference type="PANTHER" id="PTHR21637:SF0">
    <property type="entry name" value="AT10158P"/>
    <property type="match status" value="1"/>
</dbReference>
<evidence type="ECO:0000256" key="14">
    <source>
        <dbReference type="SAM" id="Phobius"/>
    </source>
</evidence>
<feature type="transmembrane region" description="Helical" evidence="14">
    <location>
        <begin position="599"/>
        <end position="621"/>
    </location>
</feature>
<gene>
    <name evidence="17" type="ORF">JXQ802_LOCUS46049</name>
    <name evidence="16" type="ORF">PYM288_LOCUS1307</name>
</gene>
<evidence type="ECO:0000256" key="4">
    <source>
        <dbReference type="ARBA" id="ARBA00022448"/>
    </source>
</evidence>
<evidence type="ECO:0000256" key="8">
    <source>
        <dbReference type="ARBA" id="ARBA00022781"/>
    </source>
</evidence>
<dbReference type="InterPro" id="IPR039885">
    <property type="entry name" value="BTBD10/KCTD20_BTB/POZ"/>
</dbReference>
<feature type="compositionally biased region" description="Low complexity" evidence="13">
    <location>
        <begin position="814"/>
        <end position="828"/>
    </location>
</feature>
<keyword evidence="11 14" id="KW-0472">Membrane</keyword>
<proteinExistence type="inferred from homology"/>
<comment type="similarity">
    <text evidence="3">Belongs to the otopetrin family.</text>
</comment>
<dbReference type="InterPro" id="IPR000210">
    <property type="entry name" value="BTB/POZ_dom"/>
</dbReference>
<dbReference type="Gene3D" id="3.30.710.10">
    <property type="entry name" value="Potassium Channel Kv1.1, Chain A"/>
    <property type="match status" value="1"/>
</dbReference>
<dbReference type="InterPro" id="IPR011333">
    <property type="entry name" value="SKP1/BTB/POZ_sf"/>
</dbReference>
<dbReference type="InterPro" id="IPR004878">
    <property type="entry name" value="Otopetrin"/>
</dbReference>
<evidence type="ECO:0000313" key="19">
    <source>
        <dbReference type="Proteomes" id="UP000663870"/>
    </source>
</evidence>
<evidence type="ECO:0000256" key="10">
    <source>
        <dbReference type="ARBA" id="ARBA00023065"/>
    </source>
</evidence>
<feature type="compositionally biased region" description="Polar residues" evidence="13">
    <location>
        <begin position="862"/>
        <end position="877"/>
    </location>
</feature>
<dbReference type="SUPFAM" id="SSF54695">
    <property type="entry name" value="POZ domain"/>
    <property type="match status" value="1"/>
</dbReference>
<organism evidence="16 18">
    <name type="scientific">Rotaria sordida</name>
    <dbReference type="NCBI Taxonomy" id="392033"/>
    <lineage>
        <taxon>Eukaryota</taxon>
        <taxon>Metazoa</taxon>
        <taxon>Spiralia</taxon>
        <taxon>Gnathifera</taxon>
        <taxon>Rotifera</taxon>
        <taxon>Eurotatoria</taxon>
        <taxon>Bdelloidea</taxon>
        <taxon>Philodinida</taxon>
        <taxon>Philodinidae</taxon>
        <taxon>Rotaria</taxon>
    </lineage>
</organism>
<comment type="caution">
    <text evidence="16">The sequence shown here is derived from an EMBL/GenBank/DDBJ whole genome shotgun (WGS) entry which is preliminary data.</text>
</comment>
<keyword evidence="7 14" id="KW-0812">Transmembrane</keyword>
<feature type="transmembrane region" description="Helical" evidence="14">
    <location>
        <begin position="328"/>
        <end position="350"/>
    </location>
</feature>
<dbReference type="CDD" id="cd18318">
    <property type="entry name" value="BTB_POZ_KCTD20-like"/>
    <property type="match status" value="1"/>
</dbReference>
<feature type="transmembrane region" description="Helical" evidence="14">
    <location>
        <begin position="231"/>
        <end position="252"/>
    </location>
</feature>
<feature type="transmembrane region" description="Helical" evidence="14">
    <location>
        <begin position="521"/>
        <end position="542"/>
    </location>
</feature>
<dbReference type="GO" id="GO:0042327">
    <property type="term" value="P:positive regulation of phosphorylation"/>
    <property type="evidence" value="ECO:0007669"/>
    <property type="project" value="TreeGrafter"/>
</dbReference>